<dbReference type="PANTHER" id="PTHR43537:SF5">
    <property type="entry name" value="UXU OPERON TRANSCRIPTIONAL REGULATOR"/>
    <property type="match status" value="1"/>
</dbReference>
<dbReference type="SUPFAM" id="SSF48008">
    <property type="entry name" value="GntR ligand-binding domain-like"/>
    <property type="match status" value="1"/>
</dbReference>
<dbReference type="PRINTS" id="PR00035">
    <property type="entry name" value="HTHGNTR"/>
</dbReference>
<dbReference type="Gene3D" id="1.20.120.530">
    <property type="entry name" value="GntR ligand-binding domain-like"/>
    <property type="match status" value="1"/>
</dbReference>
<proteinExistence type="predicted"/>
<dbReference type="PANTHER" id="PTHR43537">
    <property type="entry name" value="TRANSCRIPTIONAL REGULATOR, GNTR FAMILY"/>
    <property type="match status" value="1"/>
</dbReference>
<name>A0ABU0XCW8_9MICO</name>
<reference evidence="5 6" key="1">
    <citation type="submission" date="2023-08" db="EMBL/GenBank/DDBJ databases">
        <title>Microbacterium sp. nov., isolated from a waste landfill.</title>
        <authorList>
            <person name="Wen W."/>
        </authorList>
    </citation>
    <scope>NUCLEOTIDE SEQUENCE [LARGE SCALE GENOMIC DNA]</scope>
    <source>
        <strain evidence="5 6">ASV81</strain>
    </source>
</reference>
<dbReference type="InterPro" id="IPR036390">
    <property type="entry name" value="WH_DNA-bd_sf"/>
</dbReference>
<keyword evidence="2" id="KW-0238">DNA-binding</keyword>
<dbReference type="InterPro" id="IPR036388">
    <property type="entry name" value="WH-like_DNA-bd_sf"/>
</dbReference>
<dbReference type="SMART" id="SM00345">
    <property type="entry name" value="HTH_GNTR"/>
    <property type="match status" value="1"/>
</dbReference>
<comment type="caution">
    <text evidence="5">The sequence shown here is derived from an EMBL/GenBank/DDBJ whole genome shotgun (WGS) entry which is preliminary data.</text>
</comment>
<evidence type="ECO:0000256" key="2">
    <source>
        <dbReference type="ARBA" id="ARBA00023125"/>
    </source>
</evidence>
<sequence length="229" mass="25270">MQPLPKTSRDGRSLVDRVYAAIRDALVAGELAEEQLRQEDLASALGVSRTPVRAALNQLTYEGLVSPLPGIGFLINEPTADDVVELYQVRLNLELLALRLACGRHNASSLARLNTVIADMSVVDPADLAKRFELNVRFHELLFEPCGNSILIKMIDSLTEHPVNLRISRTHTPDQGSVNESIRDHQEILDAMTAADLDSLVALYERHLEVWREDALVKIGAGTRSTITS</sequence>
<dbReference type="Pfam" id="PF00392">
    <property type="entry name" value="GntR"/>
    <property type="match status" value="1"/>
</dbReference>
<keyword evidence="6" id="KW-1185">Reference proteome</keyword>
<feature type="domain" description="HTH gntR-type" evidence="4">
    <location>
        <begin position="12"/>
        <end position="78"/>
    </location>
</feature>
<evidence type="ECO:0000256" key="3">
    <source>
        <dbReference type="ARBA" id="ARBA00023163"/>
    </source>
</evidence>
<keyword evidence="1" id="KW-0805">Transcription regulation</keyword>
<dbReference type="RefSeq" id="WP_308487489.1">
    <property type="nucleotide sequence ID" value="NZ_JAVFCB010000001.1"/>
</dbReference>
<dbReference type="Pfam" id="PF07729">
    <property type="entry name" value="FCD"/>
    <property type="match status" value="1"/>
</dbReference>
<evidence type="ECO:0000259" key="4">
    <source>
        <dbReference type="PROSITE" id="PS50949"/>
    </source>
</evidence>
<keyword evidence="3" id="KW-0804">Transcription</keyword>
<dbReference type="InterPro" id="IPR011711">
    <property type="entry name" value="GntR_C"/>
</dbReference>
<dbReference type="InterPro" id="IPR000524">
    <property type="entry name" value="Tscrpt_reg_HTH_GntR"/>
</dbReference>
<dbReference type="SMART" id="SM00895">
    <property type="entry name" value="FCD"/>
    <property type="match status" value="1"/>
</dbReference>
<dbReference type="SUPFAM" id="SSF46785">
    <property type="entry name" value="Winged helix' DNA-binding domain"/>
    <property type="match status" value="1"/>
</dbReference>
<protein>
    <submittedName>
        <fullName evidence="5">GntR family transcriptional regulator</fullName>
    </submittedName>
</protein>
<evidence type="ECO:0000313" key="6">
    <source>
        <dbReference type="Proteomes" id="UP001230289"/>
    </source>
</evidence>
<gene>
    <name evidence="5" type="ORF">RBR11_01325</name>
</gene>
<accession>A0ABU0XCW8</accession>
<evidence type="ECO:0000256" key="1">
    <source>
        <dbReference type="ARBA" id="ARBA00023015"/>
    </source>
</evidence>
<dbReference type="CDD" id="cd07377">
    <property type="entry name" value="WHTH_GntR"/>
    <property type="match status" value="1"/>
</dbReference>
<evidence type="ECO:0000313" key="5">
    <source>
        <dbReference type="EMBL" id="MDQ4212554.1"/>
    </source>
</evidence>
<dbReference type="Gene3D" id="1.10.10.10">
    <property type="entry name" value="Winged helix-like DNA-binding domain superfamily/Winged helix DNA-binding domain"/>
    <property type="match status" value="1"/>
</dbReference>
<dbReference type="Proteomes" id="UP001230289">
    <property type="component" value="Unassembled WGS sequence"/>
</dbReference>
<dbReference type="EMBL" id="JAVFCB010000001">
    <property type="protein sequence ID" value="MDQ4212554.1"/>
    <property type="molecule type" value="Genomic_DNA"/>
</dbReference>
<organism evidence="5 6">
    <name type="scientific">Microbacterium capsulatum</name>
    <dbReference type="NCBI Taxonomy" id="3041921"/>
    <lineage>
        <taxon>Bacteria</taxon>
        <taxon>Bacillati</taxon>
        <taxon>Actinomycetota</taxon>
        <taxon>Actinomycetes</taxon>
        <taxon>Micrococcales</taxon>
        <taxon>Microbacteriaceae</taxon>
        <taxon>Microbacterium</taxon>
    </lineage>
</organism>
<dbReference type="InterPro" id="IPR008920">
    <property type="entry name" value="TF_FadR/GntR_C"/>
</dbReference>
<dbReference type="PROSITE" id="PS50949">
    <property type="entry name" value="HTH_GNTR"/>
    <property type="match status" value="1"/>
</dbReference>